<reference evidence="1 2" key="1">
    <citation type="journal article" date="2021" name="Elife">
        <title>Chloroplast acquisition without the gene transfer in kleptoplastic sea slugs, Plakobranchus ocellatus.</title>
        <authorList>
            <person name="Maeda T."/>
            <person name="Takahashi S."/>
            <person name="Yoshida T."/>
            <person name="Shimamura S."/>
            <person name="Takaki Y."/>
            <person name="Nagai Y."/>
            <person name="Toyoda A."/>
            <person name="Suzuki Y."/>
            <person name="Arimoto A."/>
            <person name="Ishii H."/>
            <person name="Satoh N."/>
            <person name="Nishiyama T."/>
            <person name="Hasebe M."/>
            <person name="Maruyama T."/>
            <person name="Minagawa J."/>
            <person name="Obokata J."/>
            <person name="Shigenobu S."/>
        </authorList>
    </citation>
    <scope>NUCLEOTIDE SEQUENCE [LARGE SCALE GENOMIC DNA]</scope>
</reference>
<organism evidence="1 2">
    <name type="scientific">Plakobranchus ocellatus</name>
    <dbReference type="NCBI Taxonomy" id="259542"/>
    <lineage>
        <taxon>Eukaryota</taxon>
        <taxon>Metazoa</taxon>
        <taxon>Spiralia</taxon>
        <taxon>Lophotrochozoa</taxon>
        <taxon>Mollusca</taxon>
        <taxon>Gastropoda</taxon>
        <taxon>Heterobranchia</taxon>
        <taxon>Euthyneura</taxon>
        <taxon>Panpulmonata</taxon>
        <taxon>Sacoglossa</taxon>
        <taxon>Placobranchoidea</taxon>
        <taxon>Plakobranchidae</taxon>
        <taxon>Plakobranchus</taxon>
    </lineage>
</organism>
<dbReference type="AlphaFoldDB" id="A0AAV3Z930"/>
<accession>A0AAV3Z930</accession>
<dbReference type="EMBL" id="BLXT01002238">
    <property type="protein sequence ID" value="GFN92430.1"/>
    <property type="molecule type" value="Genomic_DNA"/>
</dbReference>
<protein>
    <submittedName>
        <fullName evidence="1">Uncharacterized protein</fullName>
    </submittedName>
</protein>
<keyword evidence="2" id="KW-1185">Reference proteome</keyword>
<sequence>MKQEETLQYLLRGFADPSRPVILHLRGNRGCVKCQVIASYRRIHTTCPQLAAIWVKSHHLGDVALYASQVRQQSVSDVMNKAKLRHLLLLNGIDHADYRSDAGRRDRCVTKSGSGSAAVKVAFKAVLFFLPAAELAEVLKGGDSFVNNVVPGDAVSTKS</sequence>
<evidence type="ECO:0000313" key="1">
    <source>
        <dbReference type="EMBL" id="GFN92430.1"/>
    </source>
</evidence>
<name>A0AAV3Z930_9GAST</name>
<proteinExistence type="predicted"/>
<evidence type="ECO:0000313" key="2">
    <source>
        <dbReference type="Proteomes" id="UP000735302"/>
    </source>
</evidence>
<dbReference type="Proteomes" id="UP000735302">
    <property type="component" value="Unassembled WGS sequence"/>
</dbReference>
<gene>
    <name evidence="1" type="ORF">PoB_001893600</name>
</gene>
<comment type="caution">
    <text evidence="1">The sequence shown here is derived from an EMBL/GenBank/DDBJ whole genome shotgun (WGS) entry which is preliminary data.</text>
</comment>